<dbReference type="EMBL" id="JBITYT010000010">
    <property type="protein sequence ID" value="MFI9122299.1"/>
    <property type="molecule type" value="Genomic_DNA"/>
</dbReference>
<name>A0ABW8D0R8_STRBI</name>
<keyword evidence="1" id="KW-0472">Membrane</keyword>
<evidence type="ECO:0000256" key="1">
    <source>
        <dbReference type="SAM" id="Phobius"/>
    </source>
</evidence>
<comment type="caution">
    <text evidence="2">The sequence shown here is derived from an EMBL/GenBank/DDBJ whole genome shotgun (WGS) entry which is preliminary data.</text>
</comment>
<keyword evidence="1" id="KW-1133">Transmembrane helix</keyword>
<sequence>MEYSSKDWWAGPALLVAVSAASVVLLSLLLAAVVDGDDQSVSGLLVIIPSMVLGLVSARIHRPGRMPTNTDRPGFSVVPAFPPAPQKRIHAGFALGGPSPCRSP</sequence>
<dbReference type="RefSeq" id="WP_399617959.1">
    <property type="nucleotide sequence ID" value="NZ_JBITYT010000010.1"/>
</dbReference>
<proteinExistence type="predicted"/>
<protein>
    <submittedName>
        <fullName evidence="2">Uncharacterized protein</fullName>
    </submittedName>
</protein>
<keyword evidence="1" id="KW-0812">Transmembrane</keyword>
<feature type="transmembrane region" description="Helical" evidence="1">
    <location>
        <begin position="40"/>
        <end position="58"/>
    </location>
</feature>
<accession>A0ABW8D0R8</accession>
<evidence type="ECO:0000313" key="3">
    <source>
        <dbReference type="Proteomes" id="UP001614391"/>
    </source>
</evidence>
<evidence type="ECO:0000313" key="2">
    <source>
        <dbReference type="EMBL" id="MFI9122299.1"/>
    </source>
</evidence>
<gene>
    <name evidence="2" type="ORF">ACIGW0_23345</name>
</gene>
<dbReference type="Proteomes" id="UP001614391">
    <property type="component" value="Unassembled WGS sequence"/>
</dbReference>
<feature type="transmembrane region" description="Helical" evidence="1">
    <location>
        <begin position="12"/>
        <end position="34"/>
    </location>
</feature>
<organism evidence="2 3">
    <name type="scientific">Streptomyces bikiniensis</name>
    <dbReference type="NCBI Taxonomy" id="1896"/>
    <lineage>
        <taxon>Bacteria</taxon>
        <taxon>Bacillati</taxon>
        <taxon>Actinomycetota</taxon>
        <taxon>Actinomycetes</taxon>
        <taxon>Kitasatosporales</taxon>
        <taxon>Streptomycetaceae</taxon>
        <taxon>Streptomyces</taxon>
    </lineage>
</organism>
<reference evidence="2 3" key="1">
    <citation type="submission" date="2024-10" db="EMBL/GenBank/DDBJ databases">
        <title>The Natural Products Discovery Center: Release of the First 8490 Sequenced Strains for Exploring Actinobacteria Biosynthetic Diversity.</title>
        <authorList>
            <person name="Kalkreuter E."/>
            <person name="Kautsar S.A."/>
            <person name="Yang D."/>
            <person name="Bader C.D."/>
            <person name="Teijaro C.N."/>
            <person name="Fluegel L."/>
            <person name="Davis C.M."/>
            <person name="Simpson J.R."/>
            <person name="Lauterbach L."/>
            <person name="Steele A.D."/>
            <person name="Gui C."/>
            <person name="Meng S."/>
            <person name="Li G."/>
            <person name="Viehrig K."/>
            <person name="Ye F."/>
            <person name="Su P."/>
            <person name="Kiefer A.F."/>
            <person name="Nichols A."/>
            <person name="Cepeda A.J."/>
            <person name="Yan W."/>
            <person name="Fan B."/>
            <person name="Jiang Y."/>
            <person name="Adhikari A."/>
            <person name="Zheng C.-J."/>
            <person name="Schuster L."/>
            <person name="Cowan T.M."/>
            <person name="Smanski M.J."/>
            <person name="Chevrette M.G."/>
            <person name="De Carvalho L.P.S."/>
            <person name="Shen B."/>
        </authorList>
    </citation>
    <scope>NUCLEOTIDE SEQUENCE [LARGE SCALE GENOMIC DNA]</scope>
    <source>
        <strain evidence="2 3">NPDC053346</strain>
    </source>
</reference>
<keyword evidence="3" id="KW-1185">Reference proteome</keyword>